<evidence type="ECO:0000313" key="5">
    <source>
        <dbReference type="EMBL" id="REH43835.1"/>
    </source>
</evidence>
<keyword evidence="2" id="KW-0045">Antibiotic biosynthesis</keyword>
<dbReference type="GO" id="GO:0008194">
    <property type="term" value="F:UDP-glycosyltransferase activity"/>
    <property type="evidence" value="ECO:0007669"/>
    <property type="project" value="InterPro"/>
</dbReference>
<dbReference type="EMBL" id="QUNO01000009">
    <property type="protein sequence ID" value="REH43835.1"/>
    <property type="molecule type" value="Genomic_DNA"/>
</dbReference>
<dbReference type="InterPro" id="IPR002213">
    <property type="entry name" value="UDP_glucos_trans"/>
</dbReference>
<dbReference type="InterPro" id="IPR004276">
    <property type="entry name" value="GlycoTrans_28_N"/>
</dbReference>
<dbReference type="AlphaFoldDB" id="A0A3E0HG85"/>
<evidence type="ECO:0000313" key="6">
    <source>
        <dbReference type="Proteomes" id="UP000256269"/>
    </source>
</evidence>
<accession>A0A3E0HG85</accession>
<gene>
    <name evidence="5" type="ORF">BCF44_109381</name>
</gene>
<name>A0A3E0HG85_9PSEU</name>
<dbReference type="GO" id="GO:0016758">
    <property type="term" value="F:hexosyltransferase activity"/>
    <property type="evidence" value="ECO:0007669"/>
    <property type="project" value="InterPro"/>
</dbReference>
<dbReference type="GO" id="GO:0005975">
    <property type="term" value="P:carbohydrate metabolic process"/>
    <property type="evidence" value="ECO:0007669"/>
    <property type="project" value="InterPro"/>
</dbReference>
<dbReference type="GO" id="GO:0033072">
    <property type="term" value="P:vancomycin biosynthetic process"/>
    <property type="evidence" value="ECO:0007669"/>
    <property type="project" value="UniProtKB-UniPathway"/>
</dbReference>
<dbReference type="Gene3D" id="3.40.50.2000">
    <property type="entry name" value="Glycogen Phosphorylase B"/>
    <property type="match status" value="2"/>
</dbReference>
<organism evidence="5 6">
    <name type="scientific">Kutzneria buriramensis</name>
    <dbReference type="NCBI Taxonomy" id="1045776"/>
    <lineage>
        <taxon>Bacteria</taxon>
        <taxon>Bacillati</taxon>
        <taxon>Actinomycetota</taxon>
        <taxon>Actinomycetes</taxon>
        <taxon>Pseudonocardiales</taxon>
        <taxon>Pseudonocardiaceae</taxon>
        <taxon>Kutzneria</taxon>
    </lineage>
</organism>
<dbReference type="RefSeq" id="WP_116177247.1">
    <property type="nucleotide sequence ID" value="NZ_CP144375.1"/>
</dbReference>
<comment type="pathway">
    <text evidence="1">Antibiotic biosynthesis; vancomycin biosynthesis.</text>
</comment>
<feature type="domain" description="Glycosyltransferase family 28 N-terminal" evidence="3">
    <location>
        <begin position="4"/>
        <end position="76"/>
    </location>
</feature>
<dbReference type="PANTHER" id="PTHR48050:SF13">
    <property type="entry name" value="STEROL 3-BETA-GLUCOSYLTRANSFERASE UGT80A2"/>
    <property type="match status" value="1"/>
</dbReference>
<keyword evidence="6" id="KW-1185">Reference proteome</keyword>
<dbReference type="OrthoDB" id="3253247at2"/>
<evidence type="ECO:0000259" key="3">
    <source>
        <dbReference type="Pfam" id="PF03033"/>
    </source>
</evidence>
<protein>
    <submittedName>
        <fullName evidence="5">UDP:flavonoid glycosyltransferase YjiC (YdhE family)</fullName>
    </submittedName>
</protein>
<sequence length="416" mass="44027">MAKVVITAVGSRGDTAPLIAIGTRLQDAGHDVTLSAMTIFEDLITGCGLRFVPHEVGTTTADLSAFEEIENPAKQLMEFMSPKGMRLAGENLLIALKDEPADVLLLSPFAELAGHPLAEARGIPSIGIRLQPMSTTGAFPPALMGTWSGGPAINRMAGRFGAGVIDRVYNNTVAHFRAQLGLPKVSARTLRRRRTEAGWPILHGFSPTVVPRPDDWRPGIDVTGYWWPPRPLNWEPPAELARFLDAGPPPMYIGFGSLPMPKAEAERVSALVALALHKAGVRGIVQAGWANLDVATDDVITIGEVPHDWLFDRVGAVAHACGAGTTGAGLRAGVPAVAIPYAGDQAFWARRLDMLGASAATVPFKKLTVDGLAAAITTAMTDADLRANAKAVAAKLAEEDGPGQVLRVVDRVTSTR</sequence>
<dbReference type="UniPathway" id="UPA00162"/>
<dbReference type="FunFam" id="3.40.50.2000:FF:000009">
    <property type="entry name" value="Sterol 3-beta-glucosyltransferase UGT80A2"/>
    <property type="match status" value="1"/>
</dbReference>
<dbReference type="InterPro" id="IPR010610">
    <property type="entry name" value="EryCIII-like_C"/>
</dbReference>
<dbReference type="SUPFAM" id="SSF53756">
    <property type="entry name" value="UDP-Glycosyltransferase/glycogen phosphorylase"/>
    <property type="match status" value="1"/>
</dbReference>
<dbReference type="Pfam" id="PF06722">
    <property type="entry name" value="EryCIII-like_C"/>
    <property type="match status" value="1"/>
</dbReference>
<evidence type="ECO:0000256" key="2">
    <source>
        <dbReference type="ARBA" id="ARBA00023194"/>
    </source>
</evidence>
<dbReference type="InterPro" id="IPR050426">
    <property type="entry name" value="Glycosyltransferase_28"/>
</dbReference>
<keyword evidence="5" id="KW-0808">Transferase</keyword>
<feature type="domain" description="Erythromycin biosynthesis protein CIII-like C-terminal" evidence="4">
    <location>
        <begin position="296"/>
        <end position="406"/>
    </location>
</feature>
<proteinExistence type="predicted"/>
<comment type="caution">
    <text evidence="5">The sequence shown here is derived from an EMBL/GenBank/DDBJ whole genome shotgun (WGS) entry which is preliminary data.</text>
</comment>
<dbReference type="CDD" id="cd03784">
    <property type="entry name" value="GT1_Gtf-like"/>
    <property type="match status" value="1"/>
</dbReference>
<evidence type="ECO:0000256" key="1">
    <source>
        <dbReference type="ARBA" id="ARBA00004660"/>
    </source>
</evidence>
<dbReference type="Proteomes" id="UP000256269">
    <property type="component" value="Unassembled WGS sequence"/>
</dbReference>
<dbReference type="Pfam" id="PF03033">
    <property type="entry name" value="Glyco_transf_28"/>
    <property type="match status" value="1"/>
</dbReference>
<evidence type="ECO:0000259" key="4">
    <source>
        <dbReference type="Pfam" id="PF06722"/>
    </source>
</evidence>
<reference evidence="5 6" key="1">
    <citation type="submission" date="2018-08" db="EMBL/GenBank/DDBJ databases">
        <title>Genomic Encyclopedia of Archaeal and Bacterial Type Strains, Phase II (KMG-II): from individual species to whole genera.</title>
        <authorList>
            <person name="Goeker M."/>
        </authorList>
    </citation>
    <scope>NUCLEOTIDE SEQUENCE [LARGE SCALE GENOMIC DNA]</scope>
    <source>
        <strain evidence="5 6">DSM 45791</strain>
    </source>
</reference>
<dbReference type="PANTHER" id="PTHR48050">
    <property type="entry name" value="STEROL 3-BETA-GLUCOSYLTRANSFERASE"/>
    <property type="match status" value="1"/>
</dbReference>